<keyword evidence="1" id="KW-0472">Membrane</keyword>
<gene>
    <name evidence="2" type="ORF">CC77DRAFT_136221</name>
</gene>
<dbReference type="VEuPathDB" id="FungiDB:CC77DRAFT_136221"/>
<reference evidence="2 3" key="1">
    <citation type="submission" date="2016-05" db="EMBL/GenBank/DDBJ databases">
        <title>Comparative analysis of secretome profiles of manganese(II)-oxidizing ascomycete fungi.</title>
        <authorList>
            <consortium name="DOE Joint Genome Institute"/>
            <person name="Zeiner C.A."/>
            <person name="Purvine S.O."/>
            <person name="Zink E.M."/>
            <person name="Wu S."/>
            <person name="Pasa-Tolic L."/>
            <person name="Chaput D.L."/>
            <person name="Haridas S."/>
            <person name="Grigoriev I.V."/>
            <person name="Santelli C.M."/>
            <person name="Hansel C.M."/>
        </authorList>
    </citation>
    <scope>NUCLEOTIDE SEQUENCE [LARGE SCALE GENOMIC DNA]</scope>
    <source>
        <strain evidence="2 3">SRC1lrK2f</strain>
    </source>
</reference>
<organism evidence="2 3">
    <name type="scientific">Alternaria alternata</name>
    <name type="common">Alternaria rot fungus</name>
    <name type="synonym">Torula alternata</name>
    <dbReference type="NCBI Taxonomy" id="5599"/>
    <lineage>
        <taxon>Eukaryota</taxon>
        <taxon>Fungi</taxon>
        <taxon>Dikarya</taxon>
        <taxon>Ascomycota</taxon>
        <taxon>Pezizomycotina</taxon>
        <taxon>Dothideomycetes</taxon>
        <taxon>Pleosporomycetidae</taxon>
        <taxon>Pleosporales</taxon>
        <taxon>Pleosporineae</taxon>
        <taxon>Pleosporaceae</taxon>
        <taxon>Alternaria</taxon>
        <taxon>Alternaria sect. Alternaria</taxon>
        <taxon>Alternaria alternata complex</taxon>
    </lineage>
</organism>
<protein>
    <submittedName>
        <fullName evidence="2">Uncharacterized protein</fullName>
    </submittedName>
</protein>
<dbReference type="AlphaFoldDB" id="A0A177DLP3"/>
<dbReference type="GeneID" id="29115806"/>
<dbReference type="Proteomes" id="UP000077248">
    <property type="component" value="Unassembled WGS sequence"/>
</dbReference>
<keyword evidence="3" id="KW-1185">Reference proteome</keyword>
<keyword evidence="1" id="KW-1133">Transmembrane helix</keyword>
<evidence type="ECO:0000313" key="3">
    <source>
        <dbReference type="Proteomes" id="UP000077248"/>
    </source>
</evidence>
<evidence type="ECO:0000313" key="2">
    <source>
        <dbReference type="EMBL" id="OAG19739.1"/>
    </source>
</evidence>
<accession>A0A177DLP3</accession>
<dbReference type="RefSeq" id="XP_018385160.1">
    <property type="nucleotide sequence ID" value="XM_018530212.1"/>
</dbReference>
<name>A0A177DLP3_ALTAL</name>
<feature type="transmembrane region" description="Helical" evidence="1">
    <location>
        <begin position="34"/>
        <end position="54"/>
    </location>
</feature>
<dbReference type="EMBL" id="KV441480">
    <property type="protein sequence ID" value="OAG19739.1"/>
    <property type="molecule type" value="Genomic_DNA"/>
</dbReference>
<sequence length="110" mass="12679">MHLQSPVDYHHYYRDRHVVVRCAPFFFKQMSGSFRFGSAAVVTKLAASLIVLAIEHQSSLHFRWRAFATNFSSSRRGLEIDGELSLQPQAKRLLRARSSRDGAKKRPRSF</sequence>
<proteinExistence type="predicted"/>
<keyword evidence="1" id="KW-0812">Transmembrane</keyword>
<evidence type="ECO:0000256" key="1">
    <source>
        <dbReference type="SAM" id="Phobius"/>
    </source>
</evidence>
<dbReference type="KEGG" id="aalt:CC77DRAFT_136221"/>